<reference evidence="4" key="1">
    <citation type="submission" date="2021-02" db="EMBL/GenBank/DDBJ databases">
        <authorList>
            <person name="Dougan E. K."/>
            <person name="Rhodes N."/>
            <person name="Thang M."/>
            <person name="Chan C."/>
        </authorList>
    </citation>
    <scope>NUCLEOTIDE SEQUENCE</scope>
</reference>
<name>A0A813JBA5_POLGL</name>
<feature type="non-terminal residue" evidence="4">
    <location>
        <position position="1"/>
    </location>
</feature>
<evidence type="ECO:0000256" key="3">
    <source>
        <dbReference type="SAM" id="Phobius"/>
    </source>
</evidence>
<sequence>ATAGLGRVAEESISDDRWPRTRADSRERLGLQIANQERSSRRHQDAGLSSAVSSEGLGVKGEVLDAARNRDWAAARAAFDRLEKPERVVYNSLLHAADRCNRRREAEIIFSEMQEKSIAGNFICLCCSEMQERSVAGNCVCQEKPIAGNFVLCVVFRLWLLLLLLLLFLLFLLLLLLLLCCCVV</sequence>
<feature type="repeat" description="PPR" evidence="1">
    <location>
        <begin position="86"/>
        <end position="120"/>
    </location>
</feature>
<dbReference type="PROSITE" id="PS51375">
    <property type="entry name" value="PPR"/>
    <property type="match status" value="1"/>
</dbReference>
<feature type="transmembrane region" description="Helical" evidence="3">
    <location>
        <begin position="158"/>
        <end position="183"/>
    </location>
</feature>
<dbReference type="AlphaFoldDB" id="A0A813JBA5"/>
<keyword evidence="3" id="KW-0472">Membrane</keyword>
<evidence type="ECO:0000256" key="2">
    <source>
        <dbReference type="SAM" id="MobiDB-lite"/>
    </source>
</evidence>
<keyword evidence="3" id="KW-0812">Transmembrane</keyword>
<evidence type="ECO:0008006" key="6">
    <source>
        <dbReference type="Google" id="ProtNLM"/>
    </source>
</evidence>
<keyword evidence="3" id="KW-1133">Transmembrane helix</keyword>
<organism evidence="4 5">
    <name type="scientific">Polarella glacialis</name>
    <name type="common">Dinoflagellate</name>
    <dbReference type="NCBI Taxonomy" id="89957"/>
    <lineage>
        <taxon>Eukaryota</taxon>
        <taxon>Sar</taxon>
        <taxon>Alveolata</taxon>
        <taxon>Dinophyceae</taxon>
        <taxon>Suessiales</taxon>
        <taxon>Suessiaceae</taxon>
        <taxon>Polarella</taxon>
    </lineage>
</organism>
<gene>
    <name evidence="4" type="ORF">PGLA2088_LOCUS17983</name>
</gene>
<evidence type="ECO:0000313" key="4">
    <source>
        <dbReference type="EMBL" id="CAE8672292.1"/>
    </source>
</evidence>
<dbReference type="EMBL" id="CAJNNW010024421">
    <property type="protein sequence ID" value="CAE8672292.1"/>
    <property type="molecule type" value="Genomic_DNA"/>
</dbReference>
<evidence type="ECO:0000313" key="5">
    <source>
        <dbReference type="Proteomes" id="UP000626109"/>
    </source>
</evidence>
<dbReference type="Proteomes" id="UP000626109">
    <property type="component" value="Unassembled WGS sequence"/>
</dbReference>
<comment type="caution">
    <text evidence="4">The sequence shown here is derived from an EMBL/GenBank/DDBJ whole genome shotgun (WGS) entry which is preliminary data.</text>
</comment>
<feature type="non-terminal residue" evidence="4">
    <location>
        <position position="184"/>
    </location>
</feature>
<dbReference type="Gene3D" id="1.25.40.10">
    <property type="entry name" value="Tetratricopeptide repeat domain"/>
    <property type="match status" value="1"/>
</dbReference>
<protein>
    <recommendedName>
        <fullName evidence="6">Pentatricopeptide repeat-containing protein</fullName>
    </recommendedName>
</protein>
<feature type="compositionally biased region" description="Basic and acidic residues" evidence="2">
    <location>
        <begin position="8"/>
        <end position="29"/>
    </location>
</feature>
<feature type="region of interest" description="Disordered" evidence="2">
    <location>
        <begin position="1"/>
        <end position="49"/>
    </location>
</feature>
<proteinExistence type="predicted"/>
<dbReference type="InterPro" id="IPR011990">
    <property type="entry name" value="TPR-like_helical_dom_sf"/>
</dbReference>
<dbReference type="InterPro" id="IPR002885">
    <property type="entry name" value="PPR_rpt"/>
</dbReference>
<accession>A0A813JBA5</accession>
<evidence type="ECO:0000256" key="1">
    <source>
        <dbReference type="PROSITE-ProRule" id="PRU00708"/>
    </source>
</evidence>